<evidence type="ECO:0000313" key="4">
    <source>
        <dbReference type="EMBL" id="MBB3979732.1"/>
    </source>
</evidence>
<dbReference type="PROSITE" id="PS51755">
    <property type="entry name" value="OMPR_PHOB"/>
    <property type="match status" value="1"/>
</dbReference>
<accession>A0A7W6DBQ5</accession>
<dbReference type="InterPro" id="IPR001867">
    <property type="entry name" value="OmpR/PhoB-type_DNA-bd"/>
</dbReference>
<comment type="caution">
    <text evidence="4">The sequence shown here is derived from an EMBL/GenBank/DDBJ whole genome shotgun (WGS) entry which is preliminary data.</text>
</comment>
<evidence type="ECO:0000313" key="5">
    <source>
        <dbReference type="Proteomes" id="UP000574761"/>
    </source>
</evidence>
<dbReference type="RefSeq" id="WP_183807943.1">
    <property type="nucleotide sequence ID" value="NZ_JACIEE010000013.1"/>
</dbReference>
<organism evidence="4 5">
    <name type="scientific">Mycoplana azooxidifex</name>
    <dbReference type="NCBI Taxonomy" id="1636188"/>
    <lineage>
        <taxon>Bacteria</taxon>
        <taxon>Pseudomonadati</taxon>
        <taxon>Pseudomonadota</taxon>
        <taxon>Alphaproteobacteria</taxon>
        <taxon>Hyphomicrobiales</taxon>
        <taxon>Rhizobiaceae</taxon>
        <taxon>Mycoplana</taxon>
    </lineage>
</organism>
<dbReference type="EMBL" id="JACIEE010000013">
    <property type="protein sequence ID" value="MBB3979732.1"/>
    <property type="molecule type" value="Genomic_DNA"/>
</dbReference>
<dbReference type="Pfam" id="PF00486">
    <property type="entry name" value="Trans_reg_C"/>
    <property type="match status" value="1"/>
</dbReference>
<dbReference type="GO" id="GO:0043531">
    <property type="term" value="F:ADP binding"/>
    <property type="evidence" value="ECO:0007669"/>
    <property type="project" value="InterPro"/>
</dbReference>
<dbReference type="SUPFAM" id="SSF52540">
    <property type="entry name" value="P-loop containing nucleoside triphosphate hydrolases"/>
    <property type="match status" value="1"/>
</dbReference>
<keyword evidence="5" id="KW-1185">Reference proteome</keyword>
<dbReference type="Gene3D" id="1.10.10.10">
    <property type="entry name" value="Winged helix-like DNA-binding domain superfamily/Winged helix DNA-binding domain"/>
    <property type="match status" value="1"/>
</dbReference>
<sequence>MTILRFDDFEMDIQARSLKRSGGDIRIGSRAFDLLAALASKQGEILSKAELMEVAWPETHVEESSLRVNIVSLRKALDGGNPYSMVENVAGRGYTFTVPVTKLDENRAAGSTLRASRTQSLPNTCARLVGREQLISKWADEIGAGITTIVGQGGIGKTAVALQMARLLQDAYDSVQFINIVDQTATPTTPIAEALWAVSLTSDTLRQAMESLNGRSVLLVLDGCDWSIDRVALIAESVADKHPDVAILTTSREPLGIIGENVLHLPGLAVPAARQRIDDVATFSAMELFAERVSMVAEEYAIDGPRGIELAAEVVRKTDGNPLAIELAASRVADLGLENLVISLDRPLRTLRRGNRTSHPRQQTLRANIDWSYNLLDRNMQSLLGLLSTFEADFTKDTARDHCGFEFARSDFEEAFDGLVVKSLIAGQQRGGTYALPKLIREYAMEKRAGVTTATPWLSPEMELVTRDVEYQRPQFPMSLSTRADLRPFATESRAA</sequence>
<dbReference type="PRINTS" id="PR00364">
    <property type="entry name" value="DISEASERSIST"/>
</dbReference>
<dbReference type="SMART" id="SM00862">
    <property type="entry name" value="Trans_reg_C"/>
    <property type="match status" value="1"/>
</dbReference>
<dbReference type="GO" id="GO:0006355">
    <property type="term" value="P:regulation of DNA-templated transcription"/>
    <property type="evidence" value="ECO:0007669"/>
    <property type="project" value="InterPro"/>
</dbReference>
<dbReference type="AlphaFoldDB" id="A0A7W6DBQ5"/>
<dbReference type="InterPro" id="IPR027417">
    <property type="entry name" value="P-loop_NTPase"/>
</dbReference>
<dbReference type="InterPro" id="IPR016032">
    <property type="entry name" value="Sig_transdc_resp-reg_C-effctor"/>
</dbReference>
<feature type="domain" description="OmpR/PhoB-type" evidence="3">
    <location>
        <begin position="1"/>
        <end position="98"/>
    </location>
</feature>
<dbReference type="Proteomes" id="UP000574761">
    <property type="component" value="Unassembled WGS sequence"/>
</dbReference>
<name>A0A7W6DBQ5_9HYPH</name>
<proteinExistence type="predicted"/>
<dbReference type="PANTHER" id="PTHR47691:SF3">
    <property type="entry name" value="HTH-TYPE TRANSCRIPTIONAL REGULATOR RV0890C-RELATED"/>
    <property type="match status" value="1"/>
</dbReference>
<dbReference type="GO" id="GO:0003677">
    <property type="term" value="F:DNA binding"/>
    <property type="evidence" value="ECO:0007669"/>
    <property type="project" value="UniProtKB-UniRule"/>
</dbReference>
<protein>
    <submittedName>
        <fullName evidence="4">Putative ATPase/DNA-binding winged helix-turn-helix (WHTH) protein</fullName>
    </submittedName>
</protein>
<keyword evidence="1 2" id="KW-0238">DNA-binding</keyword>
<dbReference type="GO" id="GO:0000160">
    <property type="term" value="P:phosphorelay signal transduction system"/>
    <property type="evidence" value="ECO:0007669"/>
    <property type="project" value="InterPro"/>
</dbReference>
<gene>
    <name evidence="4" type="ORF">GGQ64_004977</name>
</gene>
<dbReference type="SUPFAM" id="SSF46894">
    <property type="entry name" value="C-terminal effector domain of the bipartite response regulators"/>
    <property type="match status" value="1"/>
</dbReference>
<evidence type="ECO:0000256" key="2">
    <source>
        <dbReference type="PROSITE-ProRule" id="PRU01091"/>
    </source>
</evidence>
<feature type="DNA-binding region" description="OmpR/PhoB-type" evidence="2">
    <location>
        <begin position="1"/>
        <end position="98"/>
    </location>
</feature>
<dbReference type="InterPro" id="IPR036388">
    <property type="entry name" value="WH-like_DNA-bd_sf"/>
</dbReference>
<reference evidence="4 5" key="1">
    <citation type="submission" date="2020-08" db="EMBL/GenBank/DDBJ databases">
        <title>Genomic Encyclopedia of Type Strains, Phase IV (KMG-IV): sequencing the most valuable type-strain genomes for metagenomic binning, comparative biology and taxonomic classification.</title>
        <authorList>
            <person name="Goeker M."/>
        </authorList>
    </citation>
    <scope>NUCLEOTIDE SEQUENCE [LARGE SCALE GENOMIC DNA]</scope>
    <source>
        <strain evidence="4 5">DSM 100211</strain>
    </source>
</reference>
<dbReference type="Gene3D" id="3.40.50.300">
    <property type="entry name" value="P-loop containing nucleotide triphosphate hydrolases"/>
    <property type="match status" value="1"/>
</dbReference>
<evidence type="ECO:0000256" key="1">
    <source>
        <dbReference type="ARBA" id="ARBA00023125"/>
    </source>
</evidence>
<dbReference type="PANTHER" id="PTHR47691">
    <property type="entry name" value="REGULATOR-RELATED"/>
    <property type="match status" value="1"/>
</dbReference>
<dbReference type="CDD" id="cd00383">
    <property type="entry name" value="trans_reg_C"/>
    <property type="match status" value="1"/>
</dbReference>
<evidence type="ECO:0000259" key="3">
    <source>
        <dbReference type="PROSITE" id="PS51755"/>
    </source>
</evidence>